<keyword evidence="2" id="KW-1185">Reference proteome</keyword>
<accession>A0A517YNS6</accession>
<organism evidence="1 2">
    <name type="scientific">Anatilimnocola aggregata</name>
    <dbReference type="NCBI Taxonomy" id="2528021"/>
    <lineage>
        <taxon>Bacteria</taxon>
        <taxon>Pseudomonadati</taxon>
        <taxon>Planctomycetota</taxon>
        <taxon>Planctomycetia</taxon>
        <taxon>Pirellulales</taxon>
        <taxon>Pirellulaceae</taxon>
        <taxon>Anatilimnocola</taxon>
    </lineage>
</organism>
<name>A0A517YNS6_9BACT</name>
<dbReference type="Proteomes" id="UP000315017">
    <property type="component" value="Chromosome"/>
</dbReference>
<reference evidence="1 2" key="1">
    <citation type="submission" date="2019-02" db="EMBL/GenBank/DDBJ databases">
        <title>Deep-cultivation of Planctomycetes and their phenomic and genomic characterization uncovers novel biology.</title>
        <authorList>
            <person name="Wiegand S."/>
            <person name="Jogler M."/>
            <person name="Boedeker C."/>
            <person name="Pinto D."/>
            <person name="Vollmers J."/>
            <person name="Rivas-Marin E."/>
            <person name="Kohn T."/>
            <person name="Peeters S.H."/>
            <person name="Heuer A."/>
            <person name="Rast P."/>
            <person name="Oberbeckmann S."/>
            <person name="Bunk B."/>
            <person name="Jeske O."/>
            <person name="Meyerdierks A."/>
            <person name="Storesund J.E."/>
            <person name="Kallscheuer N."/>
            <person name="Luecker S."/>
            <person name="Lage O.M."/>
            <person name="Pohl T."/>
            <person name="Merkel B.J."/>
            <person name="Hornburger P."/>
            <person name="Mueller R.-W."/>
            <person name="Bruemmer F."/>
            <person name="Labrenz M."/>
            <person name="Spormann A.M."/>
            <person name="Op den Camp H."/>
            <person name="Overmann J."/>
            <person name="Amann R."/>
            <person name="Jetten M.S.M."/>
            <person name="Mascher T."/>
            <person name="Medema M.H."/>
            <person name="Devos D.P."/>
            <person name="Kaster A.-K."/>
            <person name="Ovreas L."/>
            <person name="Rohde M."/>
            <person name="Galperin M.Y."/>
            <person name="Jogler C."/>
        </authorList>
    </citation>
    <scope>NUCLEOTIDE SEQUENCE [LARGE SCALE GENOMIC DNA]</scope>
    <source>
        <strain evidence="1 2">ETA_A8</strain>
    </source>
</reference>
<evidence type="ECO:0000313" key="1">
    <source>
        <dbReference type="EMBL" id="QDU31882.1"/>
    </source>
</evidence>
<sequence>MISSVIALNPQRLLQLHEQGFSSRWIARRLGVSPGAIDLRLQQIADELAQQQREAEAAEYRPPGYDPANLRRCRSCGSLVYLWPCLACCLSESNSPDVTHPHS</sequence>
<dbReference type="OrthoDB" id="292488at2"/>
<dbReference type="KEGG" id="aagg:ETAA8_70440"/>
<evidence type="ECO:0000313" key="2">
    <source>
        <dbReference type="Proteomes" id="UP000315017"/>
    </source>
</evidence>
<dbReference type="EMBL" id="CP036274">
    <property type="protein sequence ID" value="QDU31882.1"/>
    <property type="molecule type" value="Genomic_DNA"/>
</dbReference>
<dbReference type="AlphaFoldDB" id="A0A517YNS6"/>
<dbReference type="RefSeq" id="WP_145099779.1">
    <property type="nucleotide sequence ID" value="NZ_CP036274.1"/>
</dbReference>
<gene>
    <name evidence="1" type="ORF">ETAA8_70440</name>
</gene>
<protein>
    <submittedName>
        <fullName evidence="1">Uncharacterized protein</fullName>
    </submittedName>
</protein>
<proteinExistence type="predicted"/>